<comment type="caution">
    <text evidence="4">The sequence shown here is derived from an EMBL/GenBank/DDBJ whole genome shotgun (WGS) entry which is preliminary data.</text>
</comment>
<evidence type="ECO:0000256" key="2">
    <source>
        <dbReference type="RuleBase" id="RU004328"/>
    </source>
</evidence>
<dbReference type="EMBL" id="JBHRSK010000008">
    <property type="protein sequence ID" value="MFC2968976.1"/>
    <property type="molecule type" value="Genomic_DNA"/>
</dbReference>
<dbReference type="InterPro" id="IPR039378">
    <property type="entry name" value="RNase_T2_prok"/>
</dbReference>
<reference evidence="5" key="1">
    <citation type="journal article" date="2019" name="Int. J. Syst. Evol. Microbiol.">
        <title>The Global Catalogue of Microorganisms (GCM) 10K type strain sequencing project: providing services to taxonomists for standard genome sequencing and annotation.</title>
        <authorList>
            <consortium name="The Broad Institute Genomics Platform"/>
            <consortium name="The Broad Institute Genome Sequencing Center for Infectious Disease"/>
            <person name="Wu L."/>
            <person name="Ma J."/>
        </authorList>
    </citation>
    <scope>NUCLEOTIDE SEQUENCE [LARGE SCALE GENOMIC DNA]</scope>
    <source>
        <strain evidence="5">KCTC 62192</strain>
    </source>
</reference>
<dbReference type="Gene3D" id="3.90.730.10">
    <property type="entry name" value="Ribonuclease T2-like"/>
    <property type="match status" value="1"/>
</dbReference>
<gene>
    <name evidence="4" type="ORF">ACFOES_12790</name>
</gene>
<protein>
    <submittedName>
        <fullName evidence="4">Ribonuclease T</fullName>
    </submittedName>
</protein>
<name>A0ABV7AJ03_9RHOB</name>
<evidence type="ECO:0000256" key="3">
    <source>
        <dbReference type="SAM" id="SignalP"/>
    </source>
</evidence>
<comment type="similarity">
    <text evidence="1 2">Belongs to the RNase T2 family.</text>
</comment>
<evidence type="ECO:0000313" key="5">
    <source>
        <dbReference type="Proteomes" id="UP001595443"/>
    </source>
</evidence>
<dbReference type="Proteomes" id="UP001595443">
    <property type="component" value="Unassembled WGS sequence"/>
</dbReference>
<organism evidence="4 5">
    <name type="scientific">Acidimangrovimonas pyrenivorans</name>
    <dbReference type="NCBI Taxonomy" id="2030798"/>
    <lineage>
        <taxon>Bacteria</taxon>
        <taxon>Pseudomonadati</taxon>
        <taxon>Pseudomonadota</taxon>
        <taxon>Alphaproteobacteria</taxon>
        <taxon>Rhodobacterales</taxon>
        <taxon>Paracoccaceae</taxon>
        <taxon>Acidimangrovimonas</taxon>
    </lineage>
</organism>
<dbReference type="InterPro" id="IPR036430">
    <property type="entry name" value="RNase_T2-like_sf"/>
</dbReference>
<feature type="chain" id="PRO_5047420323" evidence="3">
    <location>
        <begin position="25"/>
        <end position="217"/>
    </location>
</feature>
<dbReference type="CDD" id="cd01062">
    <property type="entry name" value="RNase_T2_prok"/>
    <property type="match status" value="1"/>
</dbReference>
<evidence type="ECO:0000256" key="1">
    <source>
        <dbReference type="ARBA" id="ARBA00007469"/>
    </source>
</evidence>
<feature type="signal peptide" evidence="3">
    <location>
        <begin position="1"/>
        <end position="24"/>
    </location>
</feature>
<dbReference type="Pfam" id="PF00445">
    <property type="entry name" value="Ribonuclease_T2"/>
    <property type="match status" value="1"/>
</dbReference>
<dbReference type="InterPro" id="IPR018188">
    <property type="entry name" value="RNase_T2_His_AS_1"/>
</dbReference>
<keyword evidence="5" id="KW-1185">Reference proteome</keyword>
<sequence length="217" mass="24293">MRRLPVRALSILLAALALAGPAAARGEKAGIFDYYILSLSWPPNWCALEGDARHDDQCDPRHDFSFTLHGLWPQYNRGYPSYCPSIQRPPSRAQTAAMADVMGSGGLAWHEWNKHGRCTGLTAAAYYAKARAAYDRIVIPQVFRQLNRAVKLPAKVVEQAFIEANPGLTPEMITITCDRGRVQEARVCLTRDLEPRPCERDVSRDCRMPDALMDPVR</sequence>
<dbReference type="InterPro" id="IPR001568">
    <property type="entry name" value="RNase_T2-like"/>
</dbReference>
<accession>A0ABV7AJ03</accession>
<dbReference type="PROSITE" id="PS00530">
    <property type="entry name" value="RNASE_T2_1"/>
    <property type="match status" value="1"/>
</dbReference>
<dbReference type="SUPFAM" id="SSF55895">
    <property type="entry name" value="Ribonuclease Rh-like"/>
    <property type="match status" value="1"/>
</dbReference>
<keyword evidence="3" id="KW-0732">Signal</keyword>
<proteinExistence type="inferred from homology"/>
<dbReference type="PANTHER" id="PTHR11240:SF22">
    <property type="entry name" value="RIBONUCLEASE T2"/>
    <property type="match status" value="1"/>
</dbReference>
<dbReference type="PANTHER" id="PTHR11240">
    <property type="entry name" value="RIBONUCLEASE T2"/>
    <property type="match status" value="1"/>
</dbReference>
<dbReference type="RefSeq" id="WP_377833681.1">
    <property type="nucleotide sequence ID" value="NZ_JBHRSK010000008.1"/>
</dbReference>
<evidence type="ECO:0000313" key="4">
    <source>
        <dbReference type="EMBL" id="MFC2968976.1"/>
    </source>
</evidence>